<dbReference type="Pfam" id="PF17866">
    <property type="entry name" value="AAA_lid_6"/>
    <property type="match status" value="1"/>
</dbReference>
<dbReference type="Pfam" id="PF13086">
    <property type="entry name" value="AAA_11"/>
    <property type="match status" value="1"/>
</dbReference>
<dbReference type="CDD" id="cd18808">
    <property type="entry name" value="SF1_C_Upf1"/>
    <property type="match status" value="1"/>
</dbReference>
<dbReference type="PRINTS" id="PR00819">
    <property type="entry name" value="CBXCFQXSUPER"/>
</dbReference>
<protein>
    <recommendedName>
        <fullName evidence="6">AAA+ ATPase domain-containing protein</fullName>
    </recommendedName>
</protein>
<evidence type="ECO:0000313" key="7">
    <source>
        <dbReference type="EMBL" id="EEY55284.1"/>
    </source>
</evidence>
<dbReference type="GO" id="GO:0004386">
    <property type="term" value="F:helicase activity"/>
    <property type="evidence" value="ECO:0007669"/>
    <property type="project" value="InterPro"/>
</dbReference>
<dbReference type="PANTHER" id="PTHR43392:SF2">
    <property type="entry name" value="AAA-TYPE ATPASE FAMILY PROTEIN _ ANKYRIN REPEAT FAMILY PROTEIN"/>
    <property type="match status" value="1"/>
</dbReference>
<feature type="domain" description="AAA+ ATPase" evidence="6">
    <location>
        <begin position="2697"/>
        <end position="2830"/>
    </location>
</feature>
<feature type="region of interest" description="Disordered" evidence="5">
    <location>
        <begin position="3784"/>
        <end position="3804"/>
    </location>
</feature>
<dbReference type="Pfam" id="PF00004">
    <property type="entry name" value="AAA"/>
    <property type="match status" value="4"/>
</dbReference>
<dbReference type="STRING" id="403677.D0NBX9"/>
<dbReference type="Pfam" id="PF13087">
    <property type="entry name" value="AAA_12"/>
    <property type="match status" value="1"/>
</dbReference>
<dbReference type="Pfam" id="PF26600">
    <property type="entry name" value="zf-CHCC_shd"/>
    <property type="match status" value="7"/>
</dbReference>
<feature type="domain" description="AAA+ ATPase" evidence="6">
    <location>
        <begin position="3494"/>
        <end position="3614"/>
    </location>
</feature>
<feature type="domain" description="AAA+ ATPase" evidence="6">
    <location>
        <begin position="2958"/>
        <end position="3086"/>
    </location>
</feature>
<evidence type="ECO:0000256" key="2">
    <source>
        <dbReference type="ARBA" id="ARBA00022741"/>
    </source>
</evidence>
<dbReference type="OrthoDB" id="575at2759"/>
<dbReference type="eggNOG" id="KOG1807">
    <property type="taxonomic scope" value="Eukaryota"/>
</dbReference>
<dbReference type="Proteomes" id="UP000006643">
    <property type="component" value="Unassembled WGS sequence"/>
</dbReference>
<dbReference type="VEuPathDB" id="FungiDB:PITG_09211"/>
<keyword evidence="3" id="KW-0067">ATP-binding</keyword>
<dbReference type="Gene3D" id="1.10.8.60">
    <property type="match status" value="3"/>
</dbReference>
<gene>
    <name evidence="7" type="ORF">PITG_09211</name>
</gene>
<dbReference type="InParanoid" id="D0NBX9"/>
<dbReference type="EMBL" id="DS028131">
    <property type="protein sequence ID" value="EEY55284.1"/>
    <property type="molecule type" value="Genomic_DNA"/>
</dbReference>
<dbReference type="FunFam" id="3.40.50.300:FF:002109">
    <property type="entry name" value="ABC transporter B family member 2"/>
    <property type="match status" value="1"/>
</dbReference>
<feature type="compositionally biased region" description="Basic and acidic residues" evidence="5">
    <location>
        <begin position="26"/>
        <end position="51"/>
    </location>
</feature>
<dbReference type="GeneID" id="9470539"/>
<dbReference type="FunFam" id="3.40.50.300:FF:000216">
    <property type="entry name" value="Type VII secretion ATPase EccA"/>
    <property type="match status" value="2"/>
</dbReference>
<dbReference type="OMA" id="LSCSHEC"/>
<feature type="coiled-coil region" evidence="4">
    <location>
        <begin position="3811"/>
        <end position="3858"/>
    </location>
</feature>
<comment type="similarity">
    <text evidence="1">Belongs to the CbxX/CfxQ family.</text>
</comment>
<feature type="compositionally biased region" description="Acidic residues" evidence="5">
    <location>
        <begin position="3784"/>
        <end position="3793"/>
    </location>
</feature>
<name>D0NBX9_PHYIT</name>
<dbReference type="InterPro" id="IPR041627">
    <property type="entry name" value="AAA_lid_6"/>
</dbReference>
<dbReference type="RefSeq" id="XP_002903508.1">
    <property type="nucleotide sequence ID" value="XM_002903462.1"/>
</dbReference>
<feature type="region of interest" description="Disordered" evidence="5">
    <location>
        <begin position="1112"/>
        <end position="1148"/>
    </location>
</feature>
<dbReference type="PANTHER" id="PTHR43392">
    <property type="entry name" value="AAA-TYPE ATPASE FAMILY PROTEIN / ANKYRIN REPEAT FAMILY PROTEIN"/>
    <property type="match status" value="1"/>
</dbReference>
<dbReference type="InterPro" id="IPR041679">
    <property type="entry name" value="DNA2/NAM7-like_C"/>
</dbReference>
<evidence type="ECO:0000256" key="5">
    <source>
        <dbReference type="SAM" id="MobiDB-lite"/>
    </source>
</evidence>
<feature type="compositionally biased region" description="Basic and acidic residues" evidence="5">
    <location>
        <begin position="1136"/>
        <end position="1148"/>
    </location>
</feature>
<keyword evidence="2" id="KW-0547">Nucleotide-binding</keyword>
<dbReference type="HOGENOM" id="CLU_000088_0_0_1"/>
<dbReference type="InterPro" id="IPR050773">
    <property type="entry name" value="CbxX/CfxQ_RuBisCO_ESX"/>
</dbReference>
<dbReference type="InterPro" id="IPR027417">
    <property type="entry name" value="P-loop_NTPase"/>
</dbReference>
<dbReference type="SUPFAM" id="SSF52540">
    <property type="entry name" value="P-loop containing nucleoside triphosphate hydrolases"/>
    <property type="match status" value="5"/>
</dbReference>
<evidence type="ECO:0000313" key="8">
    <source>
        <dbReference type="Proteomes" id="UP000006643"/>
    </source>
</evidence>
<dbReference type="Gene3D" id="3.40.50.300">
    <property type="entry name" value="P-loop containing nucleotide triphosphate hydrolases"/>
    <property type="match status" value="7"/>
</dbReference>
<reference evidence="8" key="1">
    <citation type="journal article" date="2009" name="Nature">
        <title>Genome sequence and analysis of the Irish potato famine pathogen Phytophthora infestans.</title>
        <authorList>
            <consortium name="The Broad Institute Genome Sequencing Platform"/>
            <person name="Haas B.J."/>
            <person name="Kamoun S."/>
            <person name="Zody M.C."/>
            <person name="Jiang R.H."/>
            <person name="Handsaker R.E."/>
            <person name="Cano L.M."/>
            <person name="Grabherr M."/>
            <person name="Kodira C.D."/>
            <person name="Raffaele S."/>
            <person name="Torto-Alalibo T."/>
            <person name="Bozkurt T.O."/>
            <person name="Ah-Fong A.M."/>
            <person name="Alvarado L."/>
            <person name="Anderson V.L."/>
            <person name="Armstrong M.R."/>
            <person name="Avrova A."/>
            <person name="Baxter L."/>
            <person name="Beynon J."/>
            <person name="Boevink P.C."/>
            <person name="Bollmann S.R."/>
            <person name="Bos J.I."/>
            <person name="Bulone V."/>
            <person name="Cai G."/>
            <person name="Cakir C."/>
            <person name="Carrington J.C."/>
            <person name="Chawner M."/>
            <person name="Conti L."/>
            <person name="Costanzo S."/>
            <person name="Ewan R."/>
            <person name="Fahlgren N."/>
            <person name="Fischbach M.A."/>
            <person name="Fugelstad J."/>
            <person name="Gilroy E.M."/>
            <person name="Gnerre S."/>
            <person name="Green P.J."/>
            <person name="Grenville-Briggs L.J."/>
            <person name="Griffith J."/>
            <person name="Grunwald N.J."/>
            <person name="Horn K."/>
            <person name="Horner N.R."/>
            <person name="Hu C.H."/>
            <person name="Huitema E."/>
            <person name="Jeong D.H."/>
            <person name="Jones A.M."/>
            <person name="Jones J.D."/>
            <person name="Jones R.W."/>
            <person name="Karlsson E.K."/>
            <person name="Kunjeti S.G."/>
            <person name="Lamour K."/>
            <person name="Liu Z."/>
            <person name="Ma L."/>
            <person name="Maclean D."/>
            <person name="Chibucos M.C."/>
            <person name="McDonald H."/>
            <person name="McWalters J."/>
            <person name="Meijer H.J."/>
            <person name="Morgan W."/>
            <person name="Morris P.F."/>
            <person name="Munro C.A."/>
            <person name="O'Neill K."/>
            <person name="Ospina-Giraldo M."/>
            <person name="Pinzon A."/>
            <person name="Pritchard L."/>
            <person name="Ramsahoye B."/>
            <person name="Ren Q."/>
            <person name="Restrepo S."/>
            <person name="Roy S."/>
            <person name="Sadanandom A."/>
            <person name="Savidor A."/>
            <person name="Schornack S."/>
            <person name="Schwartz D.C."/>
            <person name="Schumann U.D."/>
            <person name="Schwessinger B."/>
            <person name="Seyer L."/>
            <person name="Sharpe T."/>
            <person name="Silvar C."/>
            <person name="Song J."/>
            <person name="Studholme D.J."/>
            <person name="Sykes S."/>
            <person name="Thines M."/>
            <person name="van de Vondervoort P.J."/>
            <person name="Phuntumart V."/>
            <person name="Wawra S."/>
            <person name="Weide R."/>
            <person name="Win J."/>
            <person name="Young C."/>
            <person name="Zhou S."/>
            <person name="Fry W."/>
            <person name="Meyers B.C."/>
            <person name="van West P."/>
            <person name="Ristaino J."/>
            <person name="Govers F."/>
            <person name="Birch P.R."/>
            <person name="Whisson S.C."/>
            <person name="Judelson H.S."/>
            <person name="Nusbaum C."/>
        </authorList>
    </citation>
    <scope>NUCLEOTIDE SEQUENCE [LARGE SCALE GENOMIC DNA]</scope>
    <source>
        <strain evidence="8">T30-4</strain>
    </source>
</reference>
<evidence type="ECO:0000256" key="1">
    <source>
        <dbReference type="ARBA" id="ARBA00010378"/>
    </source>
</evidence>
<accession>D0NBX9</accession>
<feature type="domain" description="AAA+ ATPase" evidence="6">
    <location>
        <begin position="3219"/>
        <end position="3335"/>
    </location>
</feature>
<dbReference type="InterPro" id="IPR047187">
    <property type="entry name" value="SF1_C_Upf1"/>
</dbReference>
<dbReference type="GO" id="GO:0016887">
    <property type="term" value="F:ATP hydrolysis activity"/>
    <property type="evidence" value="ECO:0007669"/>
    <property type="project" value="InterPro"/>
</dbReference>
<dbReference type="GO" id="GO:0005524">
    <property type="term" value="F:ATP binding"/>
    <property type="evidence" value="ECO:0007669"/>
    <property type="project" value="UniProtKB-KW"/>
</dbReference>
<evidence type="ECO:0000256" key="4">
    <source>
        <dbReference type="SAM" id="Coils"/>
    </source>
</evidence>
<evidence type="ECO:0000256" key="3">
    <source>
        <dbReference type="ARBA" id="ARBA00022840"/>
    </source>
</evidence>
<sequence length="3898" mass="436453">MVGGRDGGRRGGRQGGGRGPGNRNQDVGRGRGRGRDSSQSGERGRGRESRGGRPGGGRASGFRPPQLPSNPSTLQFIRLALKNCPNHKLTKTIEQMDKMWLSCWQSVESLPPDALKMLLSALSRLPFSATIAPPPLPAISKAVSTLLNQVTQYGGGDEAFDGNDGALEGVELVERVVTRLLKFTWDLKRDDVKDALDEMIAEADSTLNVRLKTHRTVRGRLTALLNEMDKFWSIKVKVRELTTIEQVATAPDWRHPTVAWLADYRNFQPALLPKLQLPRSNGGRVYESSDEYFTTIVELWIGMTFVEGNNALLPHCTVKMGDKVCDQPLWPFPDKKMSLHCRNSQCDRKCASEYQQRLRGPSSKYASTHIYDGFIANVKYDGTMSIEQVASRRPPLKPIHWRTTKRLSSPNLIGIVRLANREASLRATDEVYWAEIVFQGKSFDEYKARERGRLTLRLLQYLDEPGNALQTHNPAVGDSVAIIDCQTFVPEFIPVLKALEKQRQMPVPFQNGALLNLCDHVSFGPSVDADRADYDKDDSDGDVTGIADISTRDLIRKVIQLSLLDPIVDIRRDGALRSRLESSLLQLVESATLDPGQLRSFAEALMYPVHCTQGPPGTGKSYLGVIVVRALLVIRDLWKRKNGEIGDPPILVLSYKNHAIDEFLLDLLRSEPTLDHTPKRSTYFGKYYLNNGFKKLVRIGGGCSEPELEPYRERNVAFSDPSVRKVSQRIEDCQDLRDQWHKFRDCFTPIYEAQTIVAGGTESLGSEEWKTVQGAVPAVSSAVATLLHLTESMNEDDEKKALAIEEQVRVCDNSDEEDGTEDAAAKALKGLLDVKPKLSRGDTASEVVESVLKTKPMLSNADIAVLHKGIKHYDLTIDPMEVLYRWISGFRPLPACAYSESCLNVSYDESKFCQEHSCKFTQDGKHFCHDAVVHKRLYCERHLCSAEKCKNCRMDEVQLFCEDHACFVCLARDEKADVAVDEPPRNTCDRHPLCWALGGMCTEVTEPSFSYCKMHKEVLYCKWVSKGGESCGEIATTGQYCGGHHVEAQALSEREAQMSTGKCQARTRKGKPCKASPLSGSRFCRDHVGRSNQPVMKFPDVSLKTSVQEETKEAVEIPKLPSVDELSDAQGSQSSELDRPNAEKEEAVAIPEKNEDLWSSGSEVDVDDFVDAVQYDNEDEVEESEHLQHMRDVYEVEDDEVEVEIEAVEAFEEEEKTPWTSDQQLMRPHEWHWDLTLEERWNALFSVLNLWSDLNTRLQHAFVKQLEDLKVELQREILRANSRVYEGKSVIGGTITGCVSRLEAIRTTNPFAILVEEASEVMEPLLVSCFSSSTRKLEMIGDHMQLQPSVMGKIDFERVNKINISMFERLISAPQGNEVPSSVLSIQRRMRKNICDLTRNFYDEITTIEDHQVCGTKVIGGAKRKPGMVPLLDACEGGGREVPGVSPHVFFWTHSGRQERASVGLSRVNQQEAKMTCKLVQYLVHCGVPAKSIAVLTPYKGQLMLMRKMLMDKYGLRMMSKERDPRPVPSCFLSTVDRFQGDEADIVIISLVIDGKSRTPFVKLQNRMIVLLSRARLGMYVVGNVEYFGETTHWKKTFEVLENDAESDNNEAVECTAYTGPRVGAALPICCPEHRESVALAMEESHLKLGFCTVVCSVELSCSHECGLMCHWPQVNMHNKKCSVEVESPCSRHPRVLKCSAVTASSGRSIDEALEKYQCDIRVDVSLPCGHNQKMKCFSHTEIEAGRSSWPVCNKEAIAPYVYSECKHILKCTCNEFDRYSKGHAPPCTEKVEYTPACQHTVTQPCHDRQDYTTQVRRYVCKEKVKVSLPRCGHETVVSCPTAETLKQWTGESCPTMDFVQEGESYGPKDFFCKRTVKFQRRCGHYEMVRCERAFELAQSPSRCQEQVVVSNPECGHECSMTCFEEKRLRDKVAQYSGRPDDVDPVEIVNEGDSSNYRKYGLNVHCTHEVTYARACGHKTKRKCSEARHITTVCEELVTASLPVCGHVVRLPCHLNEHLGEWQPWPAQTPSVQLLHDDSIVEDTLVVPGKRPSALRSVLKECTAPVRFRRTTTCGHDLEMKCCDAFKLVQGKQPPVPCGVRVLKQLSCGHEAAMKCSDEVDSVVCHESVAKHCWNFVTCGSEVTVPCKASANTVQCTTETEWKCPQGHSFSLRLCSRGFPSDCPGCSSARLDTVIKDTQRALSDQKLSLWSPETARVLPDMSGVTHISMSLSSKRDFLGRKLKLLDRFKHGLDVGVKWSNLLFLPLEIPVFVVLSRKLQGKEIDRFEIKDFGSQQTLNGIEVYEATQENFERVVSGGKASLLFGHLYSAKSLRNPTDIPKAKGKNGSNLRTWTSRQVSHDYDALYRDAKAGKKGGTWIVWYPHALFPVHRVEITDANRETIARCLPERTQVNQQPPKISFEKPTGVTTEEEDKPAITLAPTVISDEDIDKLRVLAASVSPLFEKLNVWYPWDGKSFSTGAAEAISQRMEKTLMSKLNFVLADSTQQKSKKPFGGIKYVENAQSQGKLKEDGNLFLALELLAVRKQDTSETRLKLEEYVTRVCAEEGGYAHPLVIVALARLAVRSSQTQSSDVQRKLLQLFTSLYPEASSLWLNEAELRLVQRTISRATTAGSFVSGSPSVEDKWESLKSRYSCRSEAMEKLLKLVGLKKVKYAAVNMFRNAMVLQQLSPTQRKKNAMSFNYCFVGNPGTGKTTVARLFAQILKDSMIRSTNTFVECTAQQLKDDGAAEFRLKLKKASGGVLFIDEAYELDPAGDFKGKPIVAELLTAAEDKRDELSIILAGYEDDIQKKLYAYNDGLPSRFEEIVFDDFDSLELEAVWDGVALDRGWEYEKAIAKVACRRLAKAAGRKGFGNARAVRKLFEQAVKEALARDDFDGSLKFQTVDLLGDCPSTNPKLQAVLDEVEEKTGWRKIKEEMKKLVRISDENYERELKGQETVQVFLNRLFLGNPGTGKTTCAIYYGRVLKALHFLSNGEVVKKTAGDFIGSHVGESQTKTSQILDMSRGKVLVIDEAYNLNDNMFGKQVLDVLVEKVQGTESDDLAVLLIGYEHEMLEMLRTQNPGLMRRFPPQYAFHFEDYTEQELFDILEWNCSKRSVTCSYEVAEALLKQLALQRTQPNFGNAGAVEQLLKHAMGKAMSRPMVNGMTVLTLEDVGVDASGDKPQDPIALLDKLYRMEEIKEQLIQLRNQMIVADREGSGLPQVGHFVFRGSPGTGKTTVARVMAEILHGMGVLATTKLVETSGLELTGEHVGQTKQKVTDKLGEAKGGLLFIDEAYELGKGTYGEEAMTTLVAAMTDPSYTGMVIIIAGYPKDMDQMLDRNVGLKSRFTRFIDFPDWEAQDAVVFLSEKAERENFEVESEAVVSLQQTFVELKKLSNFGNGRDAVRVWTNLLECRSQRVVDEPEEEWTITESDAERAGEAILVARGGGGVPGKRVAPDEDPLKLLEELYRMDQIRDQLTRLKMEMAVAEREGSTRPEIGHFVFRGSPGTGKTTVARVMAQILHAMSALGTTKLVETSGLDLTGEYLGQTKIKVTEKLVEAKGGLLFIDEAYELGKGMYGEEAMTTLVAAMTDPVYAGMVIVIAGYPKDMDVMLNRNAGLKSRFTRFIDFPDWEAEDGVAFLEAKADKTDITLGHGAQSVLHQMFVELKRLDGFGNGRDAVRVWKELQQCRAQRVFDSPEEVRTVTAEDAAMAGDIILAARRPPDRPVLSQSSVPSDNTMVRTQDRHSSQTVLSEMIELLGPEQVSFEEQLEEKEALLAATEEFVEVDAEEDPDIDEDGKVERDPDVSDEDWEELELAKEARVAHLEALKRARDQAKQEEERRRAQEKLEEERRRAAAIQERIRQICPCPAGFNWYKCGSGWRCSAGGHFVSDAQLNSQFTC</sequence>
<keyword evidence="8" id="KW-1185">Reference proteome</keyword>
<feature type="region of interest" description="Disordered" evidence="5">
    <location>
        <begin position="1"/>
        <end position="71"/>
    </location>
</feature>
<dbReference type="SMART" id="SM00382">
    <property type="entry name" value="AAA"/>
    <property type="match status" value="4"/>
</dbReference>
<dbReference type="KEGG" id="pif:PITG_09211"/>
<keyword evidence="4" id="KW-0175">Coiled coil</keyword>
<dbReference type="CDD" id="cd00009">
    <property type="entry name" value="AAA"/>
    <property type="match status" value="4"/>
</dbReference>
<dbReference type="InterPro" id="IPR000641">
    <property type="entry name" value="CbxX/CfxQ"/>
</dbReference>
<dbReference type="Pfam" id="PF26601">
    <property type="entry name" value="zf-CHCC_ins"/>
    <property type="match status" value="3"/>
</dbReference>
<dbReference type="InterPro" id="IPR003959">
    <property type="entry name" value="ATPase_AAA_core"/>
</dbReference>
<dbReference type="InterPro" id="IPR058254">
    <property type="entry name" value="zf-CHCC_shd"/>
</dbReference>
<dbReference type="InterPro" id="IPR058255">
    <property type="entry name" value="zf-CHCC_ins"/>
</dbReference>
<dbReference type="InterPro" id="IPR041677">
    <property type="entry name" value="DNA2/NAM7_AAA_11"/>
</dbReference>
<dbReference type="eggNOG" id="KOG0730">
    <property type="taxonomic scope" value="Eukaryota"/>
</dbReference>
<organism evidence="7 8">
    <name type="scientific">Phytophthora infestans (strain T30-4)</name>
    <name type="common">Potato late blight agent</name>
    <dbReference type="NCBI Taxonomy" id="403677"/>
    <lineage>
        <taxon>Eukaryota</taxon>
        <taxon>Sar</taxon>
        <taxon>Stramenopiles</taxon>
        <taxon>Oomycota</taxon>
        <taxon>Peronosporomycetes</taxon>
        <taxon>Peronosporales</taxon>
        <taxon>Peronosporaceae</taxon>
        <taxon>Phytophthora</taxon>
    </lineage>
</organism>
<evidence type="ECO:0000259" key="6">
    <source>
        <dbReference type="SMART" id="SM00382"/>
    </source>
</evidence>
<proteinExistence type="inferred from homology"/>
<dbReference type="InterPro" id="IPR003593">
    <property type="entry name" value="AAA+_ATPase"/>
</dbReference>